<dbReference type="Pfam" id="PF05970">
    <property type="entry name" value="PIF1"/>
    <property type="match status" value="1"/>
</dbReference>
<dbReference type="GO" id="GO:0006310">
    <property type="term" value="P:DNA recombination"/>
    <property type="evidence" value="ECO:0007669"/>
    <property type="project" value="UniProtKB-KW"/>
</dbReference>
<evidence type="ECO:0000313" key="4">
    <source>
        <dbReference type="Proteomes" id="UP000005204"/>
    </source>
</evidence>
<keyword evidence="1" id="KW-0233">DNA recombination</keyword>
<name>A0A8R2M8Z5_BOMMO</name>
<dbReference type="EC" id="5.6.2.3" evidence="1"/>
<dbReference type="InterPro" id="IPR051055">
    <property type="entry name" value="PIF1_helicase"/>
</dbReference>
<dbReference type="InterPro" id="IPR010285">
    <property type="entry name" value="DNA_helicase_pif1-like_DEAD"/>
</dbReference>
<reference evidence="3" key="2">
    <citation type="submission" date="2022-06" db="UniProtKB">
        <authorList>
            <consortium name="EnsemblMetazoa"/>
        </authorList>
    </citation>
    <scope>IDENTIFICATION</scope>
    <source>
        <strain evidence="3">p50T (Dazao)</strain>
    </source>
</reference>
<dbReference type="GO" id="GO:0016787">
    <property type="term" value="F:hydrolase activity"/>
    <property type="evidence" value="ECO:0007669"/>
    <property type="project" value="UniProtKB-KW"/>
</dbReference>
<evidence type="ECO:0000256" key="1">
    <source>
        <dbReference type="RuleBase" id="RU363044"/>
    </source>
</evidence>
<proteinExistence type="inferred from homology"/>
<organism evidence="3 4">
    <name type="scientific">Bombyx mori</name>
    <name type="common">Silk moth</name>
    <dbReference type="NCBI Taxonomy" id="7091"/>
    <lineage>
        <taxon>Eukaryota</taxon>
        <taxon>Metazoa</taxon>
        <taxon>Ecdysozoa</taxon>
        <taxon>Arthropoda</taxon>
        <taxon>Hexapoda</taxon>
        <taxon>Insecta</taxon>
        <taxon>Pterygota</taxon>
        <taxon>Neoptera</taxon>
        <taxon>Endopterygota</taxon>
        <taxon>Lepidoptera</taxon>
        <taxon>Glossata</taxon>
        <taxon>Ditrysia</taxon>
        <taxon>Bombycoidea</taxon>
        <taxon>Bombycidae</taxon>
        <taxon>Bombycinae</taxon>
        <taxon>Bombyx</taxon>
    </lineage>
</organism>
<comment type="similarity">
    <text evidence="1">Belongs to the helicase family.</text>
</comment>
<dbReference type="GO" id="GO:0043139">
    <property type="term" value="F:5'-3' DNA helicase activity"/>
    <property type="evidence" value="ECO:0007669"/>
    <property type="project" value="UniProtKB-EC"/>
</dbReference>
<dbReference type="AlphaFoldDB" id="A0A8R2M8Z5"/>
<dbReference type="SUPFAM" id="SSF52540">
    <property type="entry name" value="P-loop containing nucleoside triphosphate hydrolases"/>
    <property type="match status" value="2"/>
</dbReference>
<sequence>MGIDDDSTDIWKENWFTKYQKRPEELSDVTLAQFVAYYNVHGDGKVTKRQKPRIIRYRSYNMSQNLSDYKREMVTLHIPFRSEDEEILAEMKFIEIYTTNENLILQRRQEFESSLDILKTIEICRDLCREDGIDDDNEPEENIIAEQNPFQHLYDNPDAIVNDDIRSATLHKLGIIAKRRENLMANEDFYNLMRMANEKQKRLLLHVIYHLLSSDNVPFQIFFTGPAGCGKTFVIKLLMEIYNRYTDNDGYCNAYITCASTGKAAVAIAGTTVHTALKISLSRLLPLSNETAQQYRTLFKYVKVIIIDEISMISAQLLIKIDSRLKQITGNFQSNFGGLDIIFIGDLRQLPPVRATPIYKQPKQTIVGPILWRNLKFYELDQVMRQANQQFSSILTKIGNGERLDEIEISVIESRFYSVEEAVTKCPQGIRLFNTNHAVTKYNNQILNSYSEKIISTAKDVYSG</sequence>
<keyword evidence="4" id="KW-1185">Reference proteome</keyword>
<keyword evidence="1" id="KW-0347">Helicase</keyword>
<comment type="catalytic activity">
    <reaction evidence="1">
        <text>ATP + H2O = ADP + phosphate + H(+)</text>
        <dbReference type="Rhea" id="RHEA:13065"/>
        <dbReference type="ChEBI" id="CHEBI:15377"/>
        <dbReference type="ChEBI" id="CHEBI:15378"/>
        <dbReference type="ChEBI" id="CHEBI:30616"/>
        <dbReference type="ChEBI" id="CHEBI:43474"/>
        <dbReference type="ChEBI" id="CHEBI:456216"/>
        <dbReference type="EC" id="5.6.2.3"/>
    </reaction>
</comment>
<keyword evidence="1" id="KW-0234">DNA repair</keyword>
<dbReference type="GO" id="GO:0006281">
    <property type="term" value="P:DNA repair"/>
    <property type="evidence" value="ECO:0007669"/>
    <property type="project" value="UniProtKB-KW"/>
</dbReference>
<comment type="cofactor">
    <cofactor evidence="1">
        <name>Mg(2+)</name>
        <dbReference type="ChEBI" id="CHEBI:18420"/>
    </cofactor>
</comment>
<dbReference type="InterPro" id="IPR027417">
    <property type="entry name" value="P-loop_NTPase"/>
</dbReference>
<evidence type="ECO:0000313" key="3">
    <source>
        <dbReference type="EnsemblMetazoa" id="XP_037877038.1"/>
    </source>
</evidence>
<dbReference type="GO" id="GO:0000723">
    <property type="term" value="P:telomere maintenance"/>
    <property type="evidence" value="ECO:0007669"/>
    <property type="project" value="InterPro"/>
</dbReference>
<keyword evidence="1" id="KW-0547">Nucleotide-binding</keyword>
<dbReference type="PANTHER" id="PTHR47642:SF5">
    <property type="entry name" value="ATP-DEPENDENT DNA HELICASE"/>
    <property type="match status" value="1"/>
</dbReference>
<keyword evidence="1" id="KW-0227">DNA damage</keyword>
<keyword evidence="1" id="KW-0067">ATP-binding</keyword>
<dbReference type="PANTHER" id="PTHR47642">
    <property type="entry name" value="ATP-DEPENDENT DNA HELICASE"/>
    <property type="match status" value="1"/>
</dbReference>
<dbReference type="GO" id="GO:0005524">
    <property type="term" value="F:ATP binding"/>
    <property type="evidence" value="ECO:0007669"/>
    <property type="project" value="UniProtKB-KW"/>
</dbReference>
<keyword evidence="1" id="KW-0378">Hydrolase</keyword>
<dbReference type="EnsemblMetazoa" id="XM_038021110.1">
    <property type="protein sequence ID" value="XP_037877038.1"/>
    <property type="gene ID" value="LOC105842614"/>
</dbReference>
<accession>A0A8R2M8Z5</accession>
<protein>
    <recommendedName>
        <fullName evidence="1">ATP-dependent DNA helicase</fullName>
        <ecNumber evidence="1">5.6.2.3</ecNumber>
    </recommendedName>
</protein>
<reference evidence="4" key="1">
    <citation type="journal article" date="2008" name="Insect Biochem. Mol. Biol.">
        <title>The genome of a lepidopteran model insect, the silkworm Bombyx mori.</title>
        <authorList>
            <consortium name="International Silkworm Genome Consortium"/>
        </authorList>
    </citation>
    <scope>NUCLEOTIDE SEQUENCE [LARGE SCALE GENOMIC DNA]</scope>
    <source>
        <strain evidence="4">p50T</strain>
    </source>
</reference>
<feature type="domain" description="DNA helicase Pif1-like DEAD-box helicase" evidence="2">
    <location>
        <begin position="197"/>
        <end position="403"/>
    </location>
</feature>
<evidence type="ECO:0000259" key="2">
    <source>
        <dbReference type="Pfam" id="PF05970"/>
    </source>
</evidence>
<dbReference type="Gene3D" id="3.40.50.300">
    <property type="entry name" value="P-loop containing nucleotide triphosphate hydrolases"/>
    <property type="match status" value="1"/>
</dbReference>
<dbReference type="Proteomes" id="UP000005204">
    <property type="component" value="Unassembled WGS sequence"/>
</dbReference>